<dbReference type="SMART" id="SM00650">
    <property type="entry name" value="rADc"/>
    <property type="match status" value="1"/>
</dbReference>
<dbReference type="InterPro" id="IPR041698">
    <property type="entry name" value="Methyltransf_25"/>
</dbReference>
<evidence type="ECO:0000313" key="6">
    <source>
        <dbReference type="Proteomes" id="UP001299970"/>
    </source>
</evidence>
<keyword evidence="6" id="KW-1185">Reference proteome</keyword>
<dbReference type="InterPro" id="IPR029063">
    <property type="entry name" value="SAM-dependent_MTases_sf"/>
</dbReference>
<reference evidence="5 6" key="1">
    <citation type="submission" date="2022-03" db="EMBL/GenBank/DDBJ databases">
        <title>Pseudonocardia alaer sp. nov., a novel actinomycete isolated from reed forest soil.</title>
        <authorList>
            <person name="Wang L."/>
        </authorList>
    </citation>
    <scope>NUCLEOTIDE SEQUENCE [LARGE SCALE GENOMIC DNA]</scope>
    <source>
        <strain evidence="5 6">Y-16303</strain>
    </source>
</reference>
<dbReference type="RefSeq" id="WP_241036156.1">
    <property type="nucleotide sequence ID" value="NZ_BAAAJF010000020.1"/>
</dbReference>
<accession>A0ABS9TC46</accession>
<dbReference type="CDD" id="cd02440">
    <property type="entry name" value="AdoMet_MTases"/>
    <property type="match status" value="1"/>
</dbReference>
<evidence type="ECO:0000313" key="5">
    <source>
        <dbReference type="EMBL" id="MCH6166121.1"/>
    </source>
</evidence>
<name>A0ABS9TC46_9PSEU</name>
<evidence type="ECO:0000256" key="2">
    <source>
        <dbReference type="ARBA" id="ARBA00022679"/>
    </source>
</evidence>
<feature type="domain" description="Ribosomal RNA adenine methylase transferase N-terminal" evidence="4">
    <location>
        <begin position="33"/>
        <end position="199"/>
    </location>
</feature>
<dbReference type="GO" id="GO:0008168">
    <property type="term" value="F:methyltransferase activity"/>
    <property type="evidence" value="ECO:0007669"/>
    <property type="project" value="UniProtKB-KW"/>
</dbReference>
<proteinExistence type="predicted"/>
<dbReference type="SUPFAM" id="SSF53335">
    <property type="entry name" value="S-adenosyl-L-methionine-dependent methyltransferases"/>
    <property type="match status" value="1"/>
</dbReference>
<dbReference type="Proteomes" id="UP001299970">
    <property type="component" value="Unassembled WGS sequence"/>
</dbReference>
<sequence length="205" mass="21902">MSRSPWADTGLFLREFVRHPLNTAAVAPSSAALAAGMTAPLATTGDPVVVELGPGTGAFTRAIQERTGGRVRHIAVELNPGWAQLLRERHPEVDVVLGDARELPALLADRGITAVDGVVSGLPWVAYSPGPDGRGLHAVITDALAPGGVFTQFAYTWTRWAPPARRQLADLRAHFGEVTITPAVWRNLPPAVVYVARKPLRRSGD</sequence>
<protein>
    <submittedName>
        <fullName evidence="5">Methyltransferase domain-containing protein</fullName>
    </submittedName>
</protein>
<dbReference type="Pfam" id="PF13649">
    <property type="entry name" value="Methyltransf_25"/>
    <property type="match status" value="1"/>
</dbReference>
<gene>
    <name evidence="5" type="ORF">MMF94_10545</name>
</gene>
<comment type="caution">
    <text evidence="5">The sequence shown here is derived from an EMBL/GenBank/DDBJ whole genome shotgun (WGS) entry which is preliminary data.</text>
</comment>
<evidence type="ECO:0000256" key="1">
    <source>
        <dbReference type="ARBA" id="ARBA00022603"/>
    </source>
</evidence>
<keyword evidence="3" id="KW-0949">S-adenosyl-L-methionine</keyword>
<dbReference type="InterPro" id="IPR020598">
    <property type="entry name" value="rRNA_Ade_methylase_Trfase_N"/>
</dbReference>
<dbReference type="Gene3D" id="3.40.50.150">
    <property type="entry name" value="Vaccinia Virus protein VP39"/>
    <property type="match status" value="1"/>
</dbReference>
<keyword evidence="1 5" id="KW-0489">Methyltransferase</keyword>
<dbReference type="EMBL" id="JAKXMK010000008">
    <property type="protein sequence ID" value="MCH6166121.1"/>
    <property type="molecule type" value="Genomic_DNA"/>
</dbReference>
<evidence type="ECO:0000259" key="4">
    <source>
        <dbReference type="SMART" id="SM00650"/>
    </source>
</evidence>
<dbReference type="GO" id="GO:0032259">
    <property type="term" value="P:methylation"/>
    <property type="evidence" value="ECO:0007669"/>
    <property type="project" value="UniProtKB-KW"/>
</dbReference>
<evidence type="ECO:0000256" key="3">
    <source>
        <dbReference type="ARBA" id="ARBA00022691"/>
    </source>
</evidence>
<organism evidence="5 6">
    <name type="scientific">Pseudonocardia alaniniphila</name>
    <dbReference type="NCBI Taxonomy" id="75291"/>
    <lineage>
        <taxon>Bacteria</taxon>
        <taxon>Bacillati</taxon>
        <taxon>Actinomycetota</taxon>
        <taxon>Actinomycetes</taxon>
        <taxon>Pseudonocardiales</taxon>
        <taxon>Pseudonocardiaceae</taxon>
        <taxon>Pseudonocardia</taxon>
    </lineage>
</organism>
<keyword evidence="2" id="KW-0808">Transferase</keyword>